<dbReference type="STRING" id="5486.A0A367XX11"/>
<protein>
    <submittedName>
        <fullName evidence="2">Uncharacterized protein</fullName>
    </submittedName>
</protein>
<name>A0A367XX11_9ASCO</name>
<comment type="caution">
    <text evidence="2">The sequence shown here is derived from an EMBL/GenBank/DDBJ whole genome shotgun (WGS) entry which is preliminary data.</text>
</comment>
<evidence type="ECO:0000256" key="1">
    <source>
        <dbReference type="SAM" id="MobiDB-lite"/>
    </source>
</evidence>
<feature type="compositionally biased region" description="Polar residues" evidence="1">
    <location>
        <begin position="1"/>
        <end position="11"/>
    </location>
</feature>
<dbReference type="AlphaFoldDB" id="A0A367XX11"/>
<accession>A0A367XX11</accession>
<dbReference type="Pfam" id="PF17110">
    <property type="entry name" value="TFB6"/>
    <property type="match status" value="1"/>
</dbReference>
<organism evidence="2 3">
    <name type="scientific">Candida viswanathii</name>
    <dbReference type="NCBI Taxonomy" id="5486"/>
    <lineage>
        <taxon>Eukaryota</taxon>
        <taxon>Fungi</taxon>
        <taxon>Dikarya</taxon>
        <taxon>Ascomycota</taxon>
        <taxon>Saccharomycotina</taxon>
        <taxon>Pichiomycetes</taxon>
        <taxon>Debaryomycetaceae</taxon>
        <taxon>Candida/Lodderomyces clade</taxon>
        <taxon>Candida</taxon>
    </lineage>
</organism>
<dbReference type="PANTHER" id="PTHR37781:SF1">
    <property type="entry name" value="ADR380WP"/>
    <property type="match status" value="1"/>
</dbReference>
<feature type="region of interest" description="Disordered" evidence="1">
    <location>
        <begin position="1"/>
        <end position="24"/>
    </location>
</feature>
<dbReference type="InterPro" id="IPR031349">
    <property type="entry name" value="Tfb6"/>
</dbReference>
<keyword evidence="3" id="KW-1185">Reference proteome</keyword>
<reference evidence="2 3" key="1">
    <citation type="submission" date="2018-06" db="EMBL/GenBank/DDBJ databases">
        <title>Whole genome sequencing of Candida tropicalis (genome annotated by CSBL at Korea University).</title>
        <authorList>
            <person name="Ahn J."/>
        </authorList>
    </citation>
    <scope>NUCLEOTIDE SEQUENCE [LARGE SCALE GENOMIC DNA]</scope>
    <source>
        <strain evidence="2 3">ATCC 20962</strain>
    </source>
</reference>
<dbReference type="Proteomes" id="UP000253472">
    <property type="component" value="Unassembled WGS sequence"/>
</dbReference>
<dbReference type="EMBL" id="QLNQ01000028">
    <property type="protein sequence ID" value="RCK58157.1"/>
    <property type="molecule type" value="Genomic_DNA"/>
</dbReference>
<dbReference type="PANTHER" id="PTHR37781">
    <property type="entry name" value="TFIIH COMPLEX SUBUNIT"/>
    <property type="match status" value="1"/>
</dbReference>
<dbReference type="OrthoDB" id="2567806at2759"/>
<evidence type="ECO:0000313" key="3">
    <source>
        <dbReference type="Proteomes" id="UP000253472"/>
    </source>
</evidence>
<sequence length="317" mass="36109">MDIDNNQDISSPPTPIHPAPNEELADDIPAGVVLSDANIDLNPDLYDDDEEIATTVEDTDLAEHVKLPYIQQLQHPQDASASATETDLEDVDINQLQQITLPFNESYQLLKLSFDNTAPTNGGISSGQQSKFINYLDENLLQIQRRYIRQKTESVVTYSLIDLLEDISSIVNLIWVSIEQKQVLYGQIEYYIKILGDLEDYVSNYSHIFNESWSRNGHLQIDMHNIVVFFKFWQKLDLHLSFLIDGYAINVNGSAKLVKMNTTEVTRLLPIVSRLRILIISKIDMIRSKLKAGSHDSVLNIFEVEISRIFEGVLERT</sequence>
<evidence type="ECO:0000313" key="2">
    <source>
        <dbReference type="EMBL" id="RCK58157.1"/>
    </source>
</evidence>
<gene>
    <name evidence="2" type="ORF">Cantr_06150</name>
</gene>
<proteinExistence type="predicted"/>
<dbReference type="GO" id="GO:0005675">
    <property type="term" value="C:transcription factor TFIIH holo complex"/>
    <property type="evidence" value="ECO:0007669"/>
    <property type="project" value="TreeGrafter"/>
</dbReference>